<protein>
    <recommendedName>
        <fullName evidence="3">Retrotransposon gag domain-containing protein</fullName>
    </recommendedName>
</protein>
<feature type="compositionally biased region" description="Polar residues" evidence="2">
    <location>
        <begin position="262"/>
        <end position="285"/>
    </location>
</feature>
<evidence type="ECO:0000313" key="6">
    <source>
        <dbReference type="Proteomes" id="UP000000763"/>
    </source>
</evidence>
<feature type="domain" description="Retrotransposon gag" evidence="3">
    <location>
        <begin position="135"/>
        <end position="190"/>
    </location>
</feature>
<dbReference type="EMBL" id="AC144742">
    <property type="protein sequence ID" value="AAV44102.1"/>
    <property type="molecule type" value="Genomic_DNA"/>
</dbReference>
<evidence type="ECO:0000256" key="1">
    <source>
        <dbReference type="SAM" id="Coils"/>
    </source>
</evidence>
<feature type="region of interest" description="Disordered" evidence="2">
    <location>
        <begin position="250"/>
        <end position="290"/>
    </location>
</feature>
<dbReference type="AlphaFoldDB" id="Q5W655"/>
<keyword evidence="1" id="KW-0175">Coiled coil</keyword>
<gene>
    <name evidence="4" type="ORF">B1164G01.15</name>
    <name evidence="5" type="ORF">OSJNBb0052F16.7</name>
</gene>
<name>Q5W655_ORYSJ</name>
<evidence type="ECO:0000313" key="5">
    <source>
        <dbReference type="EMBL" id="AAV44102.1"/>
    </source>
</evidence>
<evidence type="ECO:0000256" key="2">
    <source>
        <dbReference type="SAM" id="MobiDB-lite"/>
    </source>
</evidence>
<reference evidence="6" key="3">
    <citation type="journal article" date="2005" name="Nature">
        <title>The map-based sequence of the rice genome.</title>
        <authorList>
            <consortium name="International rice genome sequencing project (IRGSP)"/>
            <person name="Matsumoto T."/>
            <person name="Wu J."/>
            <person name="Kanamori H."/>
            <person name="Katayose Y."/>
            <person name="Fujisawa M."/>
            <person name="Namiki N."/>
            <person name="Mizuno H."/>
            <person name="Yamamoto K."/>
            <person name="Antonio B.A."/>
            <person name="Baba T."/>
            <person name="Sakata K."/>
            <person name="Nagamura Y."/>
            <person name="Aoki H."/>
            <person name="Arikawa K."/>
            <person name="Arita K."/>
            <person name="Bito T."/>
            <person name="Chiden Y."/>
            <person name="Fujitsuka N."/>
            <person name="Fukunaka R."/>
            <person name="Hamada M."/>
            <person name="Harada C."/>
            <person name="Hayashi A."/>
            <person name="Hijishita S."/>
            <person name="Honda M."/>
            <person name="Hosokawa S."/>
            <person name="Ichikawa Y."/>
            <person name="Idonuma A."/>
            <person name="Iijima M."/>
            <person name="Ikeda M."/>
            <person name="Ikeno M."/>
            <person name="Ito K."/>
            <person name="Ito S."/>
            <person name="Ito T."/>
            <person name="Ito Y."/>
            <person name="Ito Y."/>
            <person name="Iwabuchi A."/>
            <person name="Kamiya K."/>
            <person name="Karasawa W."/>
            <person name="Kurita K."/>
            <person name="Katagiri S."/>
            <person name="Kikuta A."/>
            <person name="Kobayashi H."/>
            <person name="Kobayashi N."/>
            <person name="Machita K."/>
            <person name="Maehara T."/>
            <person name="Masukawa M."/>
            <person name="Mizubayashi T."/>
            <person name="Mukai Y."/>
            <person name="Nagasaki H."/>
            <person name="Nagata Y."/>
            <person name="Naito S."/>
            <person name="Nakashima M."/>
            <person name="Nakama Y."/>
            <person name="Nakamichi Y."/>
            <person name="Nakamura M."/>
            <person name="Meguro A."/>
            <person name="Negishi M."/>
            <person name="Ohta I."/>
            <person name="Ohta T."/>
            <person name="Okamoto M."/>
            <person name="Ono N."/>
            <person name="Saji S."/>
            <person name="Sakaguchi M."/>
            <person name="Sakai K."/>
            <person name="Shibata M."/>
            <person name="Shimokawa T."/>
            <person name="Song J."/>
            <person name="Takazaki Y."/>
            <person name="Terasawa K."/>
            <person name="Tsugane M."/>
            <person name="Tsuji K."/>
            <person name="Ueda S."/>
            <person name="Waki K."/>
            <person name="Yamagata H."/>
            <person name="Yamamoto M."/>
            <person name="Yamamoto S."/>
            <person name="Yamane H."/>
            <person name="Yoshiki S."/>
            <person name="Yoshihara R."/>
            <person name="Yukawa K."/>
            <person name="Zhong H."/>
            <person name="Yano M."/>
            <person name="Yuan Q."/>
            <person name="Ouyang S."/>
            <person name="Liu J."/>
            <person name="Jones K.M."/>
            <person name="Gansberger K."/>
            <person name="Moffat K."/>
            <person name="Hill J."/>
            <person name="Bera J."/>
            <person name="Fadrosh D."/>
            <person name="Jin S."/>
            <person name="Johri S."/>
            <person name="Kim M."/>
            <person name="Overton L."/>
            <person name="Reardon M."/>
            <person name="Tsitrin T."/>
            <person name="Vuong H."/>
            <person name="Weaver B."/>
            <person name="Ciecko A."/>
            <person name="Tallon L."/>
            <person name="Jackson J."/>
            <person name="Pai G."/>
            <person name="Aken S.V."/>
            <person name="Utterback T."/>
            <person name="Reidmuller S."/>
            <person name="Feldblyum T."/>
            <person name="Hsiao J."/>
            <person name="Zismann V."/>
            <person name="Iobst S."/>
            <person name="de Vazeille A.R."/>
            <person name="Buell C.R."/>
            <person name="Ying K."/>
            <person name="Li Y."/>
            <person name="Lu T."/>
            <person name="Huang Y."/>
            <person name="Zhao Q."/>
            <person name="Feng Q."/>
            <person name="Zhang L."/>
            <person name="Zhu J."/>
            <person name="Weng Q."/>
            <person name="Mu J."/>
            <person name="Lu Y."/>
            <person name="Fan D."/>
            <person name="Liu Y."/>
            <person name="Guan J."/>
            <person name="Zhang Y."/>
            <person name="Yu S."/>
            <person name="Liu X."/>
            <person name="Zhang Y."/>
            <person name="Hong G."/>
            <person name="Han B."/>
            <person name="Choisne N."/>
            <person name="Demange N."/>
            <person name="Orjeda G."/>
            <person name="Samain S."/>
            <person name="Cattolico L."/>
            <person name="Pelletier E."/>
            <person name="Couloux A."/>
            <person name="Segurens B."/>
            <person name="Wincker P."/>
            <person name="D'Hont A."/>
            <person name="Scarpelli C."/>
            <person name="Weissenbach J."/>
            <person name="Salanoubat M."/>
            <person name="Quetier F."/>
            <person name="Yu Y."/>
            <person name="Kim H.R."/>
            <person name="Rambo T."/>
            <person name="Currie J."/>
            <person name="Collura K."/>
            <person name="Luo M."/>
            <person name="Yang T."/>
            <person name="Ammiraju J.S.S."/>
            <person name="Engler F."/>
            <person name="Soderlund C."/>
            <person name="Wing R.A."/>
            <person name="Palmer L.E."/>
            <person name="de la Bastide M."/>
            <person name="Spiegel L."/>
            <person name="Nascimento L."/>
            <person name="Zutavern T."/>
            <person name="O'Shaughnessy A."/>
            <person name="Dike S."/>
            <person name="Dedhia N."/>
            <person name="Preston R."/>
            <person name="Balija V."/>
            <person name="McCombie W.R."/>
            <person name="Chow T."/>
            <person name="Chen H."/>
            <person name="Chung M."/>
            <person name="Chen C."/>
            <person name="Shaw J."/>
            <person name="Wu H."/>
            <person name="Hsiao K."/>
            <person name="Chao Y."/>
            <person name="Chu M."/>
            <person name="Cheng C."/>
            <person name="Hour A."/>
            <person name="Lee P."/>
            <person name="Lin S."/>
            <person name="Lin Y."/>
            <person name="Liou J."/>
            <person name="Liu S."/>
            <person name="Hsing Y."/>
            <person name="Raghuvanshi S."/>
            <person name="Mohanty A."/>
            <person name="Bharti A.K."/>
            <person name="Gaur A."/>
            <person name="Gupta V."/>
            <person name="Kumar D."/>
            <person name="Ravi V."/>
            <person name="Vij S."/>
            <person name="Kapur A."/>
            <person name="Khurana P."/>
            <person name="Khurana P."/>
            <person name="Khurana J.P."/>
            <person name="Tyagi A.K."/>
            <person name="Gaikwad K."/>
            <person name="Singh A."/>
            <person name="Dalal V."/>
            <person name="Srivastava S."/>
            <person name="Dixit A."/>
            <person name="Pal A.K."/>
            <person name="Ghazi I.A."/>
            <person name="Yadav M."/>
            <person name="Pandit A."/>
            <person name="Bhargava A."/>
            <person name="Sureshbabu K."/>
            <person name="Batra K."/>
            <person name="Sharma T.R."/>
            <person name="Mohapatra T."/>
            <person name="Singh N.K."/>
            <person name="Messing J."/>
            <person name="Nelson A.B."/>
            <person name="Fuks G."/>
            <person name="Kavchok S."/>
            <person name="Keizer G."/>
            <person name="Linton E."/>
            <person name="Llaca V."/>
            <person name="Song R."/>
            <person name="Tanyolac B."/>
            <person name="Young S."/>
            <person name="Ho-Il K."/>
            <person name="Hahn J.H."/>
            <person name="Sangsakoo G."/>
            <person name="Vanavichit A."/>
            <person name="de Mattos Luiz.A.T."/>
            <person name="Zimmer P.D."/>
            <person name="Malone G."/>
            <person name="Dellagostin O."/>
            <person name="de Oliveira A.C."/>
            <person name="Bevan M."/>
            <person name="Bancroft I."/>
            <person name="Minx P."/>
            <person name="Cordum H."/>
            <person name="Wilson R."/>
            <person name="Cheng Z."/>
            <person name="Jin W."/>
            <person name="Jiang J."/>
            <person name="Leong S.A."/>
            <person name="Iwama H."/>
            <person name="Gojobori T."/>
            <person name="Itoh T."/>
            <person name="Niimura Y."/>
            <person name="Fujii Y."/>
            <person name="Habara T."/>
            <person name="Sakai H."/>
            <person name="Sato Y."/>
            <person name="Wilson G."/>
            <person name="Kumar K."/>
            <person name="McCouch S."/>
            <person name="Juretic N."/>
            <person name="Hoen D."/>
            <person name="Wright S."/>
            <person name="Bruskiewich R."/>
            <person name="Bureau T."/>
            <person name="Miyao A."/>
            <person name="Hirochika H."/>
            <person name="Nishikawa T."/>
            <person name="Kadowaki K."/>
            <person name="Sugiura M."/>
            <person name="Burr B."/>
            <person name="Sasaki T."/>
        </authorList>
    </citation>
    <scope>NUCLEOTIDE SEQUENCE [LARGE SCALE GENOMIC DNA]</scope>
    <source>
        <strain evidence="6">cv. Nipponbare</strain>
    </source>
</reference>
<reference evidence="5" key="1">
    <citation type="submission" date="2004-11" db="EMBL/GenBank/DDBJ databases">
        <title>Oryza sativa (japonica cultivar-group) chromosome 5 BAC clone OSJNBb0052F16, complete sequence.</title>
        <authorList>
            <person name="Chow T.-Y."/>
            <person name="Hsing Y.-I.C."/>
            <person name="Chen C.-S."/>
            <person name="Chen H.-H."/>
            <person name="Liu S.-M."/>
            <person name="Chao Y.-T."/>
            <person name="Chang S.-J."/>
            <person name="Chen H.-C."/>
            <person name="Chen S.-K."/>
            <person name="Chen T.-R."/>
            <person name="Chen Y.-L."/>
            <person name="Cheng C.-H."/>
            <person name="Chung C.-I."/>
            <person name="Han S.-Y."/>
            <person name="Hsiao S.-H."/>
            <person name="Hsiung J.-N."/>
            <person name="Hsu C.-H."/>
            <person name="Huang J.-J."/>
            <person name="Kau P.-I."/>
            <person name="Lee M.-C."/>
            <person name="Leu H.-L."/>
            <person name="Li Y.-F."/>
            <person name="Lin S.-J."/>
            <person name="Lin Y.-C."/>
            <person name="Wu S.-W."/>
            <person name="Yu C.-Y."/>
            <person name="Yu S.-W."/>
            <person name="Wu H.-P."/>
            <person name="Shaw J.-F."/>
            <person name="McCombie W.R."/>
            <person name="Zutavern T."/>
            <person name="de la Bastide M."/>
            <person name="Spiegel L."/>
            <person name="Muller S."/>
            <person name="Nascimento L."/>
            <person name="Balija V."/>
            <person name="Bell M."/>
            <person name="Miller B."/>
            <person name="Katzenberger F."/>
            <person name="Andrade M.V."/>
            <person name="Dike S."/>
            <person name="O'Shaughnessy A."/>
            <person name="Palmer L."/>
        </authorList>
    </citation>
    <scope>NUCLEOTIDE SEQUENCE</scope>
</reference>
<sequence length="319" mass="36687">MPEFETTRCFNLVSFVEELRALAAEVGYYITSEYRVVRNFEDEGVLEALWSAKVVIISNSMMLESHWFTGEDDVDFRDARNEEDTTIVHMSKVTERMLNALLQKNRDKVDELRALCKELKDLKSEMPGTVVKTLPAGVVALKKKEFRELKQDGRTVTEFLHEFNRLARYAPEGVRTDEEKQEKFLEGLNDELSVQLISGDYEDFQKLVDRALRLEDKRRKMESKKRKLVNARMFQGPRWKPCYVFPPQVGSSSAAQRAPRPQMNNKLQNSRWNNSQRSAPAQGGSTRRDSSGKILVCYSCHQPDTSMTSAQSQSVCKLL</sequence>
<dbReference type="InterPro" id="IPR005162">
    <property type="entry name" value="Retrotrans_gag_dom"/>
</dbReference>
<reference evidence="6" key="4">
    <citation type="journal article" date="2008" name="Nucleic Acids Res.">
        <title>The rice annotation project database (RAP-DB): 2008 update.</title>
        <authorList>
            <consortium name="The rice annotation project (RAP)"/>
        </authorList>
    </citation>
    <scope>GENOME REANNOTATION</scope>
    <source>
        <strain evidence="6">cv. Nipponbare</strain>
    </source>
</reference>
<evidence type="ECO:0000313" key="4">
    <source>
        <dbReference type="EMBL" id="AAV43822.1"/>
    </source>
</evidence>
<dbReference type="Pfam" id="PF03732">
    <property type="entry name" value="Retrotrans_gag"/>
    <property type="match status" value="1"/>
</dbReference>
<evidence type="ECO:0000259" key="3">
    <source>
        <dbReference type="Pfam" id="PF03732"/>
    </source>
</evidence>
<dbReference type="EMBL" id="AC134928">
    <property type="protein sequence ID" value="AAV43822.1"/>
    <property type="molecule type" value="Genomic_DNA"/>
</dbReference>
<feature type="coiled-coil region" evidence="1">
    <location>
        <begin position="204"/>
        <end position="231"/>
    </location>
</feature>
<organism evidence="5 6">
    <name type="scientific">Oryza sativa subsp. japonica</name>
    <name type="common">Rice</name>
    <dbReference type="NCBI Taxonomy" id="39947"/>
    <lineage>
        <taxon>Eukaryota</taxon>
        <taxon>Viridiplantae</taxon>
        <taxon>Streptophyta</taxon>
        <taxon>Embryophyta</taxon>
        <taxon>Tracheophyta</taxon>
        <taxon>Spermatophyta</taxon>
        <taxon>Magnoliopsida</taxon>
        <taxon>Liliopsida</taxon>
        <taxon>Poales</taxon>
        <taxon>Poaceae</taxon>
        <taxon>BOP clade</taxon>
        <taxon>Oryzoideae</taxon>
        <taxon>Oryzeae</taxon>
        <taxon>Oryzinae</taxon>
        <taxon>Oryza</taxon>
        <taxon>Oryza sativa</taxon>
    </lineage>
</organism>
<accession>Q5W655</accession>
<proteinExistence type="predicted"/>
<reference evidence="4" key="2">
    <citation type="submission" date="2004-11" db="EMBL/GenBank/DDBJ databases">
        <title>Oryza sativa BAC B1164G01 genomic sequence.</title>
        <authorList>
            <person name="Chow T.-Y."/>
            <person name="Hsing Y.-I.C."/>
            <person name="Chen C.-S."/>
            <person name="Chen H.-H."/>
            <person name="Liu S.-M."/>
            <person name="Chao Y.-T."/>
            <person name="Chang S.-J."/>
            <person name="Chen H.-C."/>
            <person name="Chen S.-K."/>
            <person name="Chen T.-R."/>
            <person name="Chen Y.-L."/>
            <person name="Cheng C.-H."/>
            <person name="Chung C.-I."/>
            <person name="Han S.-Y."/>
            <person name="Hsiao S.-H."/>
            <person name="Hsiung J.-N."/>
            <person name="Hsu C.-H."/>
            <person name="Huang J.-J."/>
            <person name="Kau P.-I."/>
            <person name="Lee M.-C."/>
            <person name="Leu H.-L."/>
            <person name="Li Y.-F."/>
            <person name="Lin S.-J."/>
            <person name="Lin Y.-C."/>
            <person name="Wu S.-W."/>
            <person name="Yu C.-Y."/>
            <person name="Yu S.-W."/>
            <person name="Wu H.-P."/>
            <person name="Shaw J.-F."/>
            <person name="Yu Y."/>
            <person name="Rambo T."/>
            <person name="Currie J."/>
            <person name="Collura K."/>
            <person name="Soderlund C."/>
            <person name="Wing R."/>
        </authorList>
    </citation>
    <scope>NUCLEOTIDE SEQUENCE</scope>
</reference>
<dbReference type="Proteomes" id="UP000000763">
    <property type="component" value="Chromosome 5"/>
</dbReference>